<feature type="domain" description="Reverse transcriptase" evidence="1">
    <location>
        <begin position="80"/>
        <end position="343"/>
    </location>
</feature>
<proteinExistence type="predicted"/>
<dbReference type="CDD" id="cd01650">
    <property type="entry name" value="RT_nLTR_like"/>
    <property type="match status" value="1"/>
</dbReference>
<reference evidence="2 3" key="1">
    <citation type="submission" date="2015-04" db="EMBL/GenBank/DDBJ databases">
        <title>Lasius niger genome sequencing.</title>
        <authorList>
            <person name="Konorov E.A."/>
            <person name="Nikitin M.A."/>
            <person name="Kirill M.V."/>
            <person name="Chang P."/>
        </authorList>
    </citation>
    <scope>NUCLEOTIDE SEQUENCE [LARGE SCALE GENOMIC DNA]</scope>
    <source>
        <tissue evidence="2">Whole</tissue>
    </source>
</reference>
<keyword evidence="2" id="KW-0808">Transferase</keyword>
<dbReference type="EMBL" id="LBMM01024793">
    <property type="protein sequence ID" value="KMQ82518.1"/>
    <property type="molecule type" value="Genomic_DNA"/>
</dbReference>
<dbReference type="Pfam" id="PF00078">
    <property type="entry name" value="RVT_1"/>
    <property type="match status" value="1"/>
</dbReference>
<feature type="non-terminal residue" evidence="2">
    <location>
        <position position="345"/>
    </location>
</feature>
<evidence type="ECO:0000259" key="1">
    <source>
        <dbReference type="PROSITE" id="PS50878"/>
    </source>
</evidence>
<dbReference type="PROSITE" id="PS50878">
    <property type="entry name" value="RT_POL"/>
    <property type="match status" value="1"/>
</dbReference>
<dbReference type="GO" id="GO:0003964">
    <property type="term" value="F:RNA-directed DNA polymerase activity"/>
    <property type="evidence" value="ECO:0007669"/>
    <property type="project" value="UniProtKB-KW"/>
</dbReference>
<dbReference type="OrthoDB" id="7697103at2759"/>
<gene>
    <name evidence="2" type="ORF">RF55_22672</name>
</gene>
<dbReference type="PANTHER" id="PTHR19446">
    <property type="entry name" value="REVERSE TRANSCRIPTASES"/>
    <property type="match status" value="1"/>
</dbReference>
<dbReference type="STRING" id="67767.A0A0J7JWC5"/>
<dbReference type="PaxDb" id="67767-A0A0J7JWC5"/>
<comment type="caution">
    <text evidence="2">The sequence shown here is derived from an EMBL/GenBank/DDBJ whole genome shotgun (WGS) entry which is preliminary data.</text>
</comment>
<keyword evidence="3" id="KW-1185">Reference proteome</keyword>
<evidence type="ECO:0000313" key="2">
    <source>
        <dbReference type="EMBL" id="KMQ82518.1"/>
    </source>
</evidence>
<accession>A0A0J7JWC5</accession>
<dbReference type="AlphaFoldDB" id="A0A0J7JWC5"/>
<dbReference type="SUPFAM" id="SSF56672">
    <property type="entry name" value="DNA/RNA polymerases"/>
    <property type="match status" value="1"/>
</dbReference>
<dbReference type="InterPro" id="IPR000477">
    <property type="entry name" value="RT_dom"/>
</dbReference>
<evidence type="ECO:0000313" key="3">
    <source>
        <dbReference type="Proteomes" id="UP000036403"/>
    </source>
</evidence>
<protein>
    <submittedName>
        <fullName evidence="2">Rna-directed dna polymerase from mobile element jockey-like protein</fullName>
    </submittedName>
</protein>
<name>A0A0J7JWC5_LASNI</name>
<dbReference type="InterPro" id="IPR043502">
    <property type="entry name" value="DNA/RNA_pol_sf"/>
</dbReference>
<organism evidence="2 3">
    <name type="scientific">Lasius niger</name>
    <name type="common">Black garden ant</name>
    <dbReference type="NCBI Taxonomy" id="67767"/>
    <lineage>
        <taxon>Eukaryota</taxon>
        <taxon>Metazoa</taxon>
        <taxon>Ecdysozoa</taxon>
        <taxon>Arthropoda</taxon>
        <taxon>Hexapoda</taxon>
        <taxon>Insecta</taxon>
        <taxon>Pterygota</taxon>
        <taxon>Neoptera</taxon>
        <taxon>Endopterygota</taxon>
        <taxon>Hymenoptera</taxon>
        <taxon>Apocrita</taxon>
        <taxon>Aculeata</taxon>
        <taxon>Formicoidea</taxon>
        <taxon>Formicidae</taxon>
        <taxon>Formicinae</taxon>
        <taxon>Lasius</taxon>
        <taxon>Lasius</taxon>
    </lineage>
</organism>
<dbReference type="Proteomes" id="UP000036403">
    <property type="component" value="Unassembled WGS sequence"/>
</dbReference>
<sequence>MGEWKEHFMGLLGGVEERVVKGQEEIGRKGQEKDIKWEEVRKAIKELKLNKATGIDGIPNEVWKYGGEVIEKWVWEICKKVWRGEGWPEEWKEGIIAPIVKKGEGEKVEDYRGVTLMPTLYKIYTAVLAERLREEVEGKRIIPENQVGFRKGKGVLDNVYVLNYMIQKQINRHKGKLVCVFIDLKAAFDSVNRGTLIKAIKERGIREGLIERIEEVVRETKSRVRIGGKLSEEFWQSRGVRQGCPLSPTLFNILIADLEEEMARGGWGGVKLGDRKIYTLAYADDIVLVAEEEEGMRAMIARMERYLEGKDLEMNVGKTKVMIFRKGGGRRKRIKWRWKGKVIEE</sequence>
<keyword evidence="2" id="KW-0548">Nucleotidyltransferase</keyword>
<keyword evidence="2" id="KW-0695">RNA-directed DNA polymerase</keyword>